<dbReference type="InterPro" id="IPR036397">
    <property type="entry name" value="RNaseH_sf"/>
</dbReference>
<dbReference type="GeneID" id="134290631"/>
<sequence length="173" mass="19962">MAITGKEANEEQIEFRFIPARSPNFGGLWESAVKSFKMLFKRTIGTRTLLYDEMATILTQAEAVLNSRPLTPLSNDPDDFEALTPGHFLIQRPLTAIPEPDLDGIPENRLSAFQKAQRYTQQLWKNWSKLYLSDLHNRTKWTVRRNNVAVGTMVVLKDEERPPLKWQTDLLTF</sequence>
<dbReference type="Pfam" id="PF18701">
    <property type="entry name" value="DUF5641"/>
    <property type="match status" value="1"/>
</dbReference>
<reference evidence="2" key="2">
    <citation type="submission" date="2025-05" db="UniProtKB">
        <authorList>
            <consortium name="EnsemblMetazoa"/>
        </authorList>
    </citation>
    <scope>IDENTIFICATION</scope>
    <source>
        <strain evidence="2">Foshan</strain>
    </source>
</reference>
<name>A0ABM1ZVS1_AEDAL</name>
<reference evidence="3" key="1">
    <citation type="journal article" date="2015" name="Proc. Natl. Acad. Sci. U.S.A.">
        <title>Genome sequence of the Asian Tiger mosquito, Aedes albopictus, reveals insights into its biology, genetics, and evolution.</title>
        <authorList>
            <person name="Chen X.G."/>
            <person name="Jiang X."/>
            <person name="Gu J."/>
            <person name="Xu M."/>
            <person name="Wu Y."/>
            <person name="Deng Y."/>
            <person name="Zhang C."/>
            <person name="Bonizzoni M."/>
            <person name="Dermauw W."/>
            <person name="Vontas J."/>
            <person name="Armbruster P."/>
            <person name="Huang X."/>
            <person name="Yang Y."/>
            <person name="Zhang H."/>
            <person name="He W."/>
            <person name="Peng H."/>
            <person name="Liu Y."/>
            <person name="Wu K."/>
            <person name="Chen J."/>
            <person name="Lirakis M."/>
            <person name="Topalis P."/>
            <person name="Van Leeuwen T."/>
            <person name="Hall A.B."/>
            <person name="Jiang X."/>
            <person name="Thorpe C."/>
            <person name="Mueller R.L."/>
            <person name="Sun C."/>
            <person name="Waterhouse R.M."/>
            <person name="Yan G."/>
            <person name="Tu Z.J."/>
            <person name="Fang X."/>
            <person name="James A.A."/>
        </authorList>
    </citation>
    <scope>NUCLEOTIDE SEQUENCE [LARGE SCALE GENOMIC DNA]</scope>
    <source>
        <strain evidence="3">Foshan</strain>
    </source>
</reference>
<dbReference type="EnsemblMetazoa" id="AALFPA23_022121.R32764">
    <property type="protein sequence ID" value="AALFPA23_022121.P32764"/>
    <property type="gene ID" value="AALFPA23_022121"/>
</dbReference>
<dbReference type="Proteomes" id="UP000069940">
    <property type="component" value="Unassembled WGS sequence"/>
</dbReference>
<organism evidence="2 3">
    <name type="scientific">Aedes albopictus</name>
    <name type="common">Asian tiger mosquito</name>
    <name type="synonym">Stegomyia albopicta</name>
    <dbReference type="NCBI Taxonomy" id="7160"/>
    <lineage>
        <taxon>Eukaryota</taxon>
        <taxon>Metazoa</taxon>
        <taxon>Ecdysozoa</taxon>
        <taxon>Arthropoda</taxon>
        <taxon>Hexapoda</taxon>
        <taxon>Insecta</taxon>
        <taxon>Pterygota</taxon>
        <taxon>Neoptera</taxon>
        <taxon>Endopterygota</taxon>
        <taxon>Diptera</taxon>
        <taxon>Nematocera</taxon>
        <taxon>Culicoidea</taxon>
        <taxon>Culicidae</taxon>
        <taxon>Culicinae</taxon>
        <taxon>Aedini</taxon>
        <taxon>Aedes</taxon>
        <taxon>Stegomyia</taxon>
    </lineage>
</organism>
<evidence type="ECO:0000259" key="1">
    <source>
        <dbReference type="Pfam" id="PF18701"/>
    </source>
</evidence>
<dbReference type="InterPro" id="IPR040676">
    <property type="entry name" value="DUF5641"/>
</dbReference>
<evidence type="ECO:0000313" key="3">
    <source>
        <dbReference type="Proteomes" id="UP000069940"/>
    </source>
</evidence>
<accession>A0ABM1ZVS1</accession>
<protein>
    <recommendedName>
        <fullName evidence="1">DUF5641 domain-containing protein</fullName>
    </recommendedName>
</protein>
<feature type="domain" description="DUF5641" evidence="1">
    <location>
        <begin position="112"/>
        <end position="168"/>
    </location>
</feature>
<proteinExistence type="predicted"/>
<evidence type="ECO:0000313" key="2">
    <source>
        <dbReference type="EnsemblMetazoa" id="AALFPA23_022121.P32764"/>
    </source>
</evidence>
<dbReference type="Gene3D" id="3.30.420.10">
    <property type="entry name" value="Ribonuclease H-like superfamily/Ribonuclease H"/>
    <property type="match status" value="1"/>
</dbReference>
<keyword evidence="3" id="KW-1185">Reference proteome</keyword>
<dbReference type="PANTHER" id="PTHR47331:SF1">
    <property type="entry name" value="GAG-LIKE PROTEIN"/>
    <property type="match status" value="1"/>
</dbReference>
<dbReference type="PANTHER" id="PTHR47331">
    <property type="entry name" value="PHD-TYPE DOMAIN-CONTAINING PROTEIN"/>
    <property type="match status" value="1"/>
</dbReference>
<dbReference type="RefSeq" id="XP_062713789.1">
    <property type="nucleotide sequence ID" value="XM_062857805.1"/>
</dbReference>